<name>A0A1H9HRX4_9BACT</name>
<feature type="domain" description="Carbohydrate kinase PfkB" evidence="6">
    <location>
        <begin position="5"/>
        <end position="295"/>
    </location>
</feature>
<comment type="similarity">
    <text evidence="1">Belongs to the carbohydrate kinase PfkB family.</text>
</comment>
<evidence type="ECO:0000256" key="2">
    <source>
        <dbReference type="ARBA" id="ARBA00022679"/>
    </source>
</evidence>
<evidence type="ECO:0000256" key="4">
    <source>
        <dbReference type="ARBA" id="ARBA00022777"/>
    </source>
</evidence>
<evidence type="ECO:0000313" key="7">
    <source>
        <dbReference type="EMBL" id="SEQ65071.1"/>
    </source>
</evidence>
<dbReference type="Gene3D" id="3.40.1190.20">
    <property type="match status" value="1"/>
</dbReference>
<evidence type="ECO:0000259" key="6">
    <source>
        <dbReference type="Pfam" id="PF00294"/>
    </source>
</evidence>
<keyword evidence="5" id="KW-0067">ATP-binding</keyword>
<dbReference type="RefSeq" id="WP_090169098.1">
    <property type="nucleotide sequence ID" value="NZ_FOFB01000013.1"/>
</dbReference>
<dbReference type="OrthoDB" id="9813569at2"/>
<dbReference type="EMBL" id="FOFB01000013">
    <property type="protein sequence ID" value="SEQ65071.1"/>
    <property type="molecule type" value="Genomic_DNA"/>
</dbReference>
<protein>
    <submittedName>
        <fullName evidence="7">Fructokinase</fullName>
    </submittedName>
</protein>
<gene>
    <name evidence="7" type="ORF">SAMN05444359_11374</name>
</gene>
<dbReference type="InterPro" id="IPR050306">
    <property type="entry name" value="PfkB_Carbo_kinase"/>
</dbReference>
<dbReference type="InParanoid" id="A0A1H9HRX4"/>
<proteinExistence type="inferred from homology"/>
<dbReference type="PROSITE" id="PS00584">
    <property type="entry name" value="PFKB_KINASES_2"/>
    <property type="match status" value="1"/>
</dbReference>
<keyword evidence="4 7" id="KW-0418">Kinase</keyword>
<evidence type="ECO:0000313" key="8">
    <source>
        <dbReference type="Proteomes" id="UP000199021"/>
    </source>
</evidence>
<keyword evidence="2" id="KW-0808">Transferase</keyword>
<organism evidence="7 8">
    <name type="scientific">Neolewinella agarilytica</name>
    <dbReference type="NCBI Taxonomy" id="478744"/>
    <lineage>
        <taxon>Bacteria</taxon>
        <taxon>Pseudomonadati</taxon>
        <taxon>Bacteroidota</taxon>
        <taxon>Saprospiria</taxon>
        <taxon>Saprospirales</taxon>
        <taxon>Lewinellaceae</taxon>
        <taxon>Neolewinella</taxon>
    </lineage>
</organism>
<dbReference type="PANTHER" id="PTHR43085">
    <property type="entry name" value="HEXOKINASE FAMILY MEMBER"/>
    <property type="match status" value="1"/>
</dbReference>
<evidence type="ECO:0000256" key="3">
    <source>
        <dbReference type="ARBA" id="ARBA00022741"/>
    </source>
</evidence>
<evidence type="ECO:0000256" key="1">
    <source>
        <dbReference type="ARBA" id="ARBA00010688"/>
    </source>
</evidence>
<dbReference type="AlphaFoldDB" id="A0A1H9HRX4"/>
<reference evidence="8" key="1">
    <citation type="submission" date="2016-10" db="EMBL/GenBank/DDBJ databases">
        <authorList>
            <person name="Varghese N."/>
            <person name="Submissions S."/>
        </authorList>
    </citation>
    <scope>NUCLEOTIDE SEQUENCE [LARGE SCALE GENOMIC DNA]</scope>
    <source>
        <strain evidence="8">DSM 24740</strain>
    </source>
</reference>
<dbReference type="Pfam" id="PF00294">
    <property type="entry name" value="PfkB"/>
    <property type="match status" value="1"/>
</dbReference>
<dbReference type="PANTHER" id="PTHR43085:SF1">
    <property type="entry name" value="PSEUDOURIDINE KINASE-RELATED"/>
    <property type="match status" value="1"/>
</dbReference>
<dbReference type="FunCoup" id="A0A1H9HRX4">
    <property type="interactions" value="51"/>
</dbReference>
<dbReference type="SUPFAM" id="SSF53613">
    <property type="entry name" value="Ribokinase-like"/>
    <property type="match status" value="1"/>
</dbReference>
<keyword evidence="8" id="KW-1185">Reference proteome</keyword>
<evidence type="ECO:0000256" key="5">
    <source>
        <dbReference type="ARBA" id="ARBA00022840"/>
    </source>
</evidence>
<dbReference type="GO" id="GO:0016301">
    <property type="term" value="F:kinase activity"/>
    <property type="evidence" value="ECO:0007669"/>
    <property type="project" value="UniProtKB-KW"/>
</dbReference>
<dbReference type="InterPro" id="IPR029056">
    <property type="entry name" value="Ribokinase-like"/>
</dbReference>
<keyword evidence="3" id="KW-0547">Nucleotide-binding</keyword>
<dbReference type="GO" id="GO:0005524">
    <property type="term" value="F:ATP binding"/>
    <property type="evidence" value="ECO:0007669"/>
    <property type="project" value="UniProtKB-KW"/>
</dbReference>
<accession>A0A1H9HRX4</accession>
<sequence>MPPSEIICVGELLIDLISTEYTDDFRSADRYQRLPGGSPANLAMNLARLGQPVSLVATVGQDDAGSLLIDAVEESGADTSAVARHEDPTTLILVTKSRAVSNFEPYRLADRQITLEQLRALDLSAARVLHTTAFALSQDPARTSILITMREAAAKGIRLSTDFNYADKIWLDNVALGRKTLEELAGLGAMVKVSEVDFERLFGEMVIDYHSAAKKIKDMGAHLVCLTLGEDGVFVMHDEGTFHLPARKVDVKDTTGAGDAFWSGFLASYNEGLGWECCTRAGRAMAELKLSRVGPVLEDVSVQRLLEE</sequence>
<dbReference type="InterPro" id="IPR011611">
    <property type="entry name" value="PfkB_dom"/>
</dbReference>
<dbReference type="InterPro" id="IPR002173">
    <property type="entry name" value="Carboh/pur_kinase_PfkB_CS"/>
</dbReference>
<dbReference type="Proteomes" id="UP000199021">
    <property type="component" value="Unassembled WGS sequence"/>
</dbReference>
<dbReference type="STRING" id="478744.SAMN05444359_11374"/>